<evidence type="ECO:0000256" key="9">
    <source>
        <dbReference type="ARBA" id="ARBA00023002"/>
    </source>
</evidence>
<protein>
    <recommendedName>
        <fullName evidence="4">succinate dehydrogenase</fullName>
        <ecNumber evidence="4">1.3.5.1</ecNumber>
    </recommendedName>
</protein>
<evidence type="ECO:0000256" key="3">
    <source>
        <dbReference type="ARBA" id="ARBA00009433"/>
    </source>
</evidence>
<dbReference type="RefSeq" id="WP_343860505.1">
    <property type="nucleotide sequence ID" value="NZ_BAAACX010000008.1"/>
</dbReference>
<keyword evidence="9" id="KW-0560">Oxidoreductase</keyword>
<dbReference type="Gene3D" id="1.10.1060.10">
    <property type="entry name" value="Alpha-helical ferredoxin"/>
    <property type="match status" value="1"/>
</dbReference>
<dbReference type="PROSITE" id="PS00197">
    <property type="entry name" value="2FE2S_FER_1"/>
    <property type="match status" value="1"/>
</dbReference>
<dbReference type="SUPFAM" id="SSF46548">
    <property type="entry name" value="alpha-helical ferredoxin"/>
    <property type="match status" value="1"/>
</dbReference>
<keyword evidence="11" id="KW-0411">Iron-sulfur</keyword>
<feature type="domain" description="4Fe-4S ferredoxin-type" evidence="14">
    <location>
        <begin position="136"/>
        <end position="165"/>
    </location>
</feature>
<comment type="cofactor">
    <cofactor evidence="13">
        <name>[2Fe-2S] cluster</name>
        <dbReference type="ChEBI" id="CHEBI:190135"/>
    </cofactor>
</comment>
<evidence type="ECO:0000313" key="15">
    <source>
        <dbReference type="EMBL" id="GAA0389065.1"/>
    </source>
</evidence>
<comment type="similarity">
    <text evidence="3">Belongs to the succinate dehydrogenase/fumarate reductase iron-sulfur protein family.</text>
</comment>
<dbReference type="EC" id="1.3.5.1" evidence="4"/>
<evidence type="ECO:0000256" key="11">
    <source>
        <dbReference type="ARBA" id="ARBA00023014"/>
    </source>
</evidence>
<dbReference type="SUPFAM" id="SSF54292">
    <property type="entry name" value="2Fe-2S ferredoxin-like"/>
    <property type="match status" value="1"/>
</dbReference>
<accession>A0ABN0YAJ4</accession>
<dbReference type="InterPro" id="IPR050573">
    <property type="entry name" value="SDH/FRD_Iron-Sulfur"/>
</dbReference>
<organism evidence="15 16">
    <name type="scientific">Paenibacillus motobuensis</name>
    <dbReference type="NCBI Taxonomy" id="295324"/>
    <lineage>
        <taxon>Bacteria</taxon>
        <taxon>Bacillati</taxon>
        <taxon>Bacillota</taxon>
        <taxon>Bacilli</taxon>
        <taxon>Bacillales</taxon>
        <taxon>Paenibacillaceae</taxon>
        <taxon>Paenibacillus</taxon>
    </lineage>
</organism>
<keyword evidence="12" id="KW-0003">3Fe-4S</keyword>
<evidence type="ECO:0000256" key="8">
    <source>
        <dbReference type="ARBA" id="ARBA00022723"/>
    </source>
</evidence>
<evidence type="ECO:0000256" key="4">
    <source>
        <dbReference type="ARBA" id="ARBA00012792"/>
    </source>
</evidence>
<dbReference type="InterPro" id="IPR025192">
    <property type="entry name" value="Succ_DH/fum_Rdtase_N"/>
</dbReference>
<evidence type="ECO:0000256" key="5">
    <source>
        <dbReference type="ARBA" id="ARBA00022485"/>
    </source>
</evidence>
<keyword evidence="16" id="KW-1185">Reference proteome</keyword>
<evidence type="ECO:0000256" key="12">
    <source>
        <dbReference type="ARBA" id="ARBA00023291"/>
    </source>
</evidence>
<reference evidence="15 16" key="1">
    <citation type="journal article" date="2019" name="Int. J. Syst. Evol. Microbiol.">
        <title>The Global Catalogue of Microorganisms (GCM) 10K type strain sequencing project: providing services to taxonomists for standard genome sequencing and annotation.</title>
        <authorList>
            <consortium name="The Broad Institute Genomics Platform"/>
            <consortium name="The Broad Institute Genome Sequencing Center for Infectious Disease"/>
            <person name="Wu L."/>
            <person name="Ma J."/>
        </authorList>
    </citation>
    <scope>NUCLEOTIDE SEQUENCE [LARGE SCALE GENOMIC DNA]</scope>
    <source>
        <strain evidence="15 16">JCM 12774</strain>
    </source>
</reference>
<evidence type="ECO:0000256" key="7">
    <source>
        <dbReference type="ARBA" id="ARBA00022714"/>
    </source>
</evidence>
<dbReference type="PANTHER" id="PTHR11921:SF29">
    <property type="entry name" value="SUCCINATE DEHYDROGENASE [UBIQUINONE] IRON-SULFUR SUBUNIT, MITOCHONDRIAL"/>
    <property type="match status" value="1"/>
</dbReference>
<keyword evidence="10" id="KW-0408">Iron</keyword>
<evidence type="ECO:0000313" key="16">
    <source>
        <dbReference type="Proteomes" id="UP001500340"/>
    </source>
</evidence>
<keyword evidence="7" id="KW-0001">2Fe-2S</keyword>
<proteinExistence type="inferred from homology"/>
<dbReference type="InterPro" id="IPR004489">
    <property type="entry name" value="Succ_DH/fum_Rdtase_Fe-S"/>
</dbReference>
<dbReference type="PROSITE" id="PS51379">
    <property type="entry name" value="4FE4S_FER_2"/>
    <property type="match status" value="1"/>
</dbReference>
<dbReference type="Proteomes" id="UP001500340">
    <property type="component" value="Unassembled WGS sequence"/>
</dbReference>
<dbReference type="InterPro" id="IPR012675">
    <property type="entry name" value="Beta-grasp_dom_sf"/>
</dbReference>
<comment type="cofactor">
    <cofactor evidence="2">
        <name>[4Fe-4S] cluster</name>
        <dbReference type="ChEBI" id="CHEBI:49883"/>
    </cofactor>
</comment>
<keyword evidence="5" id="KW-0004">4Fe-4S</keyword>
<dbReference type="Pfam" id="PF13183">
    <property type="entry name" value="Fer4_8"/>
    <property type="match status" value="1"/>
</dbReference>
<evidence type="ECO:0000256" key="2">
    <source>
        <dbReference type="ARBA" id="ARBA00001966"/>
    </source>
</evidence>
<evidence type="ECO:0000259" key="14">
    <source>
        <dbReference type="PROSITE" id="PS51379"/>
    </source>
</evidence>
<dbReference type="PANTHER" id="PTHR11921">
    <property type="entry name" value="SUCCINATE DEHYDROGENASE IRON-SULFUR PROTEIN"/>
    <property type="match status" value="1"/>
</dbReference>
<dbReference type="EMBL" id="BAAACX010000008">
    <property type="protein sequence ID" value="GAA0389065.1"/>
    <property type="molecule type" value="Genomic_DNA"/>
</dbReference>
<evidence type="ECO:0000256" key="10">
    <source>
        <dbReference type="ARBA" id="ARBA00023004"/>
    </source>
</evidence>
<keyword evidence="8" id="KW-0479">Metal-binding</keyword>
<dbReference type="Gene3D" id="3.10.20.30">
    <property type="match status" value="1"/>
</dbReference>
<sequence>MSVRVNVLRQEHADAEAYWQRFKYSGDLNISVATLINELNDGIMQGEGEERPIHWECSCEQGLCGACAMVVNDRPGLSCQMFCDEILETSEEINIQSLSKFPVVADLAVDRSRMFAAMQEMKLWLEEPAKVRPARVPMQYDVSQCLMCGSCLEACPNYSLDGIFAGMAPAMSMVNLTLMSEDKAFKKEYTKRIYDGCSKSLACQEVCPMEIPIMEAMSTMNRLSVWSLWKLFGDHRENKRQAVFTNPEAPGSY</sequence>
<evidence type="ECO:0000256" key="13">
    <source>
        <dbReference type="ARBA" id="ARBA00034078"/>
    </source>
</evidence>
<dbReference type="InterPro" id="IPR036010">
    <property type="entry name" value="2Fe-2S_ferredoxin-like_sf"/>
</dbReference>
<dbReference type="NCBIfam" id="TIGR00384">
    <property type="entry name" value="dhsB"/>
    <property type="match status" value="1"/>
</dbReference>
<dbReference type="Pfam" id="PF13085">
    <property type="entry name" value="Fer2_3"/>
    <property type="match status" value="1"/>
</dbReference>
<comment type="caution">
    <text evidence="15">The sequence shown here is derived from an EMBL/GenBank/DDBJ whole genome shotgun (WGS) entry which is preliminary data.</text>
</comment>
<gene>
    <name evidence="15" type="primary">sdhB_1</name>
    <name evidence="15" type="ORF">GCM10008933_20040</name>
</gene>
<keyword evidence="6" id="KW-0816">Tricarboxylic acid cycle</keyword>
<dbReference type="InterPro" id="IPR009051">
    <property type="entry name" value="Helical_ferredxn"/>
</dbReference>
<dbReference type="InterPro" id="IPR017896">
    <property type="entry name" value="4Fe4S_Fe-S-bd"/>
</dbReference>
<comment type="cofactor">
    <cofactor evidence="1">
        <name>[3Fe-4S] cluster</name>
        <dbReference type="ChEBI" id="CHEBI:21137"/>
    </cofactor>
</comment>
<dbReference type="InterPro" id="IPR017900">
    <property type="entry name" value="4Fe4S_Fe_S_CS"/>
</dbReference>
<evidence type="ECO:0000256" key="6">
    <source>
        <dbReference type="ARBA" id="ARBA00022532"/>
    </source>
</evidence>
<name>A0ABN0YAJ4_9BACL</name>
<dbReference type="InterPro" id="IPR006058">
    <property type="entry name" value="2Fe2S_fd_BS"/>
</dbReference>
<dbReference type="PROSITE" id="PS00198">
    <property type="entry name" value="4FE4S_FER_1"/>
    <property type="match status" value="1"/>
</dbReference>
<evidence type="ECO:0000256" key="1">
    <source>
        <dbReference type="ARBA" id="ARBA00001927"/>
    </source>
</evidence>